<gene>
    <name evidence="3" type="primary">Dgri\GH21547</name>
    <name evidence="3" type="ORF">Dgri_GH21547</name>
</gene>
<accession>B4J4F2</accession>
<proteinExistence type="predicted"/>
<dbReference type="PANTHER" id="PTHR13270:SF14">
    <property type="entry name" value="SEX DETERMINATION AND DOSAGE COMPENSATION PROTEIN SDC-2"/>
    <property type="match status" value="1"/>
</dbReference>
<feature type="transmembrane region" description="Helical" evidence="2">
    <location>
        <begin position="813"/>
        <end position="834"/>
    </location>
</feature>
<protein>
    <submittedName>
        <fullName evidence="3">GH21547</fullName>
    </submittedName>
</protein>
<feature type="compositionally biased region" description="Low complexity" evidence="1">
    <location>
        <begin position="572"/>
        <end position="581"/>
    </location>
</feature>
<sequence>MERGTSGGQQHQSQSHHQQQSHHQHQQQQQQHHHQQQQQHQSRHQHVVSVHNYDPYLTAGDADEAHTSGTSSFDNPATKKKPPKLKPIHRSLSMAIENYAPLATDLEFDADEGFIVHEQPLIHRSASPLPVRSSAPPQTLALPTTAPLLQQQQQQQQHIPQQHTHVVAAGGSGSVSPALSARQHHHLQQQQQHHLQQQQQQQQHHQQQQQHQLHMHTFQQLAAQAQAAARHHQLPAHSTHAHQHRQHHPHSSSTSSPTSHAVSPILGQQQQQQHLQQQHRQQQQQPDIYLVSSSSLGDNVGGLGLGMGMGMGMGMHSGSTSPIQFIDVDDMLPRAAVVAQQQHLKKNLFRRSDTIDVHPSTNFQMKKTHSFHAQQDPAAMEQIQLAVAAGSASSSRRTSSVRANFLMPGPPAGGKEISRSPSPSRRGCRSHRSFNDPGRRPSSKPDALAESQIRHASLNDDLMEPIDNRSLFPQSNLSLENELFVESRSRSNSHTKMEDLGIAELATAAVVVQRMRKSSGSFEETAPGLAAGHSATHPPATSASNSIKQKREPHPHSRQQSTHSLELDGRPSTSSAAAAATHTMHLHSAAAAASAAYHFKRGAQHGRSLYLSPSNLEELTVHRPGVLAAAAAFQGTNASASVKQAKAMHSASVRLRSYREALSASKKSKSFIGEGSGSVGVAGAVDDFELSSPHRRNSRPLSTAVPGGVTGAAVVNVDEIKRSPRPISAAAVAAAFIEEKRPSFERKASLTYEQELSDAAFAAQVLRPFHHKLAAGRKASISGGSHKLKKKSLSDETDEDEEADRKRKRIVCIVLATVLLCLVCASVFVVIVTLTSGQSQSGKKAHSFSRDTPVHYTGMRPS</sequence>
<feature type="region of interest" description="Disordered" evidence="1">
    <location>
        <begin position="840"/>
        <end position="862"/>
    </location>
</feature>
<feature type="region of interest" description="Disordered" evidence="1">
    <location>
        <begin position="391"/>
        <end position="449"/>
    </location>
</feature>
<dbReference type="EMBL" id="CH916367">
    <property type="protein sequence ID" value="EDW01634.1"/>
    <property type="molecule type" value="Genomic_DNA"/>
</dbReference>
<keyword evidence="2" id="KW-0472">Membrane</keyword>
<feature type="compositionally biased region" description="Low complexity" evidence="1">
    <location>
        <begin position="251"/>
        <end position="285"/>
    </location>
</feature>
<feature type="region of interest" description="Disordered" evidence="1">
    <location>
        <begin position="1"/>
        <end position="85"/>
    </location>
</feature>
<dbReference type="OMA" id="SAAYHFK"/>
<evidence type="ECO:0000256" key="2">
    <source>
        <dbReference type="SAM" id="Phobius"/>
    </source>
</evidence>
<dbReference type="PANTHER" id="PTHR13270">
    <property type="entry name" value="PROTEIN C20ORF116-RELATED"/>
    <property type="match status" value="1"/>
</dbReference>
<keyword evidence="2" id="KW-0812">Transmembrane</keyword>
<dbReference type="PhylomeDB" id="B4J4F2"/>
<evidence type="ECO:0000313" key="4">
    <source>
        <dbReference type="Proteomes" id="UP000001070"/>
    </source>
</evidence>
<feature type="compositionally biased region" description="Basic residues" evidence="1">
    <location>
        <begin position="19"/>
        <end position="46"/>
    </location>
</feature>
<evidence type="ECO:0000256" key="1">
    <source>
        <dbReference type="SAM" id="MobiDB-lite"/>
    </source>
</evidence>
<reference evidence="3 4" key="1">
    <citation type="journal article" date="2007" name="Nature">
        <title>Evolution of genes and genomes on the Drosophila phylogeny.</title>
        <authorList>
            <consortium name="Drosophila 12 Genomes Consortium"/>
            <person name="Clark A.G."/>
            <person name="Eisen M.B."/>
            <person name="Smith D.R."/>
            <person name="Bergman C.M."/>
            <person name="Oliver B."/>
            <person name="Markow T.A."/>
            <person name="Kaufman T.C."/>
            <person name="Kellis M."/>
            <person name="Gelbart W."/>
            <person name="Iyer V.N."/>
            <person name="Pollard D.A."/>
            <person name="Sackton T.B."/>
            <person name="Larracuente A.M."/>
            <person name="Singh N.D."/>
            <person name="Abad J.P."/>
            <person name="Abt D.N."/>
            <person name="Adryan B."/>
            <person name="Aguade M."/>
            <person name="Akashi H."/>
            <person name="Anderson W.W."/>
            <person name="Aquadro C.F."/>
            <person name="Ardell D.H."/>
            <person name="Arguello R."/>
            <person name="Artieri C.G."/>
            <person name="Barbash D.A."/>
            <person name="Barker D."/>
            <person name="Barsanti P."/>
            <person name="Batterham P."/>
            <person name="Batzoglou S."/>
            <person name="Begun D."/>
            <person name="Bhutkar A."/>
            <person name="Blanco E."/>
            <person name="Bosak S.A."/>
            <person name="Bradley R.K."/>
            <person name="Brand A.D."/>
            <person name="Brent M.R."/>
            <person name="Brooks A.N."/>
            <person name="Brown R.H."/>
            <person name="Butlin R.K."/>
            <person name="Caggese C."/>
            <person name="Calvi B.R."/>
            <person name="Bernardo de Carvalho A."/>
            <person name="Caspi A."/>
            <person name="Castrezana S."/>
            <person name="Celniker S.E."/>
            <person name="Chang J.L."/>
            <person name="Chapple C."/>
            <person name="Chatterji S."/>
            <person name="Chinwalla A."/>
            <person name="Civetta A."/>
            <person name="Clifton S.W."/>
            <person name="Comeron J.M."/>
            <person name="Costello J.C."/>
            <person name="Coyne J.A."/>
            <person name="Daub J."/>
            <person name="David R.G."/>
            <person name="Delcher A.L."/>
            <person name="Delehaunty K."/>
            <person name="Do C.B."/>
            <person name="Ebling H."/>
            <person name="Edwards K."/>
            <person name="Eickbush T."/>
            <person name="Evans J.D."/>
            <person name="Filipski A."/>
            <person name="Findeiss S."/>
            <person name="Freyhult E."/>
            <person name="Fulton L."/>
            <person name="Fulton R."/>
            <person name="Garcia A.C."/>
            <person name="Gardiner A."/>
            <person name="Garfield D.A."/>
            <person name="Garvin B.E."/>
            <person name="Gibson G."/>
            <person name="Gilbert D."/>
            <person name="Gnerre S."/>
            <person name="Godfrey J."/>
            <person name="Good R."/>
            <person name="Gotea V."/>
            <person name="Gravely B."/>
            <person name="Greenberg A.J."/>
            <person name="Griffiths-Jones S."/>
            <person name="Gross S."/>
            <person name="Guigo R."/>
            <person name="Gustafson E.A."/>
            <person name="Haerty W."/>
            <person name="Hahn M.W."/>
            <person name="Halligan D.L."/>
            <person name="Halpern A.L."/>
            <person name="Halter G.M."/>
            <person name="Han M.V."/>
            <person name="Heger A."/>
            <person name="Hillier L."/>
            <person name="Hinrichs A.S."/>
            <person name="Holmes I."/>
            <person name="Hoskins R.A."/>
            <person name="Hubisz M.J."/>
            <person name="Hultmark D."/>
            <person name="Huntley M.A."/>
            <person name="Jaffe D.B."/>
            <person name="Jagadeeshan S."/>
            <person name="Jeck W.R."/>
            <person name="Johnson J."/>
            <person name="Jones C.D."/>
            <person name="Jordan W.C."/>
            <person name="Karpen G.H."/>
            <person name="Kataoka E."/>
            <person name="Keightley P.D."/>
            <person name="Kheradpour P."/>
            <person name="Kirkness E.F."/>
            <person name="Koerich L.B."/>
            <person name="Kristiansen K."/>
            <person name="Kudrna D."/>
            <person name="Kulathinal R.J."/>
            <person name="Kumar S."/>
            <person name="Kwok R."/>
            <person name="Lander E."/>
            <person name="Langley C.H."/>
            <person name="Lapoint R."/>
            <person name="Lazzaro B.P."/>
            <person name="Lee S.J."/>
            <person name="Levesque L."/>
            <person name="Li R."/>
            <person name="Lin C.F."/>
            <person name="Lin M.F."/>
            <person name="Lindblad-Toh K."/>
            <person name="Llopart A."/>
            <person name="Long M."/>
            <person name="Low L."/>
            <person name="Lozovsky E."/>
            <person name="Lu J."/>
            <person name="Luo M."/>
            <person name="Machado C.A."/>
            <person name="Makalowski W."/>
            <person name="Marzo M."/>
            <person name="Matsuda M."/>
            <person name="Matzkin L."/>
            <person name="McAllister B."/>
            <person name="McBride C.S."/>
            <person name="McKernan B."/>
            <person name="McKernan K."/>
            <person name="Mendez-Lago M."/>
            <person name="Minx P."/>
            <person name="Mollenhauer M.U."/>
            <person name="Montooth K."/>
            <person name="Mount S.M."/>
            <person name="Mu X."/>
            <person name="Myers E."/>
            <person name="Negre B."/>
            <person name="Newfeld S."/>
            <person name="Nielsen R."/>
            <person name="Noor M.A."/>
            <person name="O'Grady P."/>
            <person name="Pachter L."/>
            <person name="Papaceit M."/>
            <person name="Parisi M.J."/>
            <person name="Parisi M."/>
            <person name="Parts L."/>
            <person name="Pedersen J.S."/>
            <person name="Pesole G."/>
            <person name="Phillippy A.M."/>
            <person name="Ponting C.P."/>
            <person name="Pop M."/>
            <person name="Porcelli D."/>
            <person name="Powell J.R."/>
            <person name="Prohaska S."/>
            <person name="Pruitt K."/>
            <person name="Puig M."/>
            <person name="Quesneville H."/>
            <person name="Ram K.R."/>
            <person name="Rand D."/>
            <person name="Rasmussen M.D."/>
            <person name="Reed L.K."/>
            <person name="Reenan R."/>
            <person name="Reily A."/>
            <person name="Remington K.A."/>
            <person name="Rieger T.T."/>
            <person name="Ritchie M.G."/>
            <person name="Robin C."/>
            <person name="Rogers Y.H."/>
            <person name="Rohde C."/>
            <person name="Rozas J."/>
            <person name="Rubenfield M.J."/>
            <person name="Ruiz A."/>
            <person name="Russo S."/>
            <person name="Salzberg S.L."/>
            <person name="Sanchez-Gracia A."/>
            <person name="Saranga D.J."/>
            <person name="Sato H."/>
            <person name="Schaeffer S.W."/>
            <person name="Schatz M.C."/>
            <person name="Schlenke T."/>
            <person name="Schwartz R."/>
            <person name="Segarra C."/>
            <person name="Singh R.S."/>
            <person name="Sirot L."/>
            <person name="Sirota M."/>
            <person name="Sisneros N.B."/>
            <person name="Smith C.D."/>
            <person name="Smith T.F."/>
            <person name="Spieth J."/>
            <person name="Stage D.E."/>
            <person name="Stark A."/>
            <person name="Stephan W."/>
            <person name="Strausberg R.L."/>
            <person name="Strempel S."/>
            <person name="Sturgill D."/>
            <person name="Sutton G."/>
            <person name="Sutton G.G."/>
            <person name="Tao W."/>
            <person name="Teichmann S."/>
            <person name="Tobari Y.N."/>
            <person name="Tomimura Y."/>
            <person name="Tsolas J.M."/>
            <person name="Valente V.L."/>
            <person name="Venter E."/>
            <person name="Venter J.C."/>
            <person name="Vicario S."/>
            <person name="Vieira F.G."/>
            <person name="Vilella A.J."/>
            <person name="Villasante A."/>
            <person name="Walenz B."/>
            <person name="Wang J."/>
            <person name="Wasserman M."/>
            <person name="Watts T."/>
            <person name="Wilson D."/>
            <person name="Wilson R.K."/>
            <person name="Wing R.A."/>
            <person name="Wolfner M.F."/>
            <person name="Wong A."/>
            <person name="Wong G.K."/>
            <person name="Wu C.I."/>
            <person name="Wu G."/>
            <person name="Yamamoto D."/>
            <person name="Yang H.P."/>
            <person name="Yang S.P."/>
            <person name="Yorke J.A."/>
            <person name="Yoshida K."/>
            <person name="Zdobnov E."/>
            <person name="Zhang P."/>
            <person name="Zhang Y."/>
            <person name="Zimin A.V."/>
            <person name="Baldwin J."/>
            <person name="Abdouelleil A."/>
            <person name="Abdulkadir J."/>
            <person name="Abebe A."/>
            <person name="Abera B."/>
            <person name="Abreu J."/>
            <person name="Acer S.C."/>
            <person name="Aftuck L."/>
            <person name="Alexander A."/>
            <person name="An P."/>
            <person name="Anderson E."/>
            <person name="Anderson S."/>
            <person name="Arachi H."/>
            <person name="Azer M."/>
            <person name="Bachantsang P."/>
            <person name="Barry A."/>
            <person name="Bayul T."/>
            <person name="Berlin A."/>
            <person name="Bessette D."/>
            <person name="Bloom T."/>
            <person name="Blye J."/>
            <person name="Boguslavskiy L."/>
            <person name="Bonnet C."/>
            <person name="Boukhgalter B."/>
            <person name="Bourzgui I."/>
            <person name="Brown A."/>
            <person name="Cahill P."/>
            <person name="Channer S."/>
            <person name="Cheshatsang Y."/>
            <person name="Chuda L."/>
            <person name="Citroen M."/>
            <person name="Collymore A."/>
            <person name="Cooke P."/>
            <person name="Costello M."/>
            <person name="D'Aco K."/>
            <person name="Daza R."/>
            <person name="De Haan G."/>
            <person name="DeGray S."/>
            <person name="DeMaso C."/>
            <person name="Dhargay N."/>
            <person name="Dooley K."/>
            <person name="Dooley E."/>
            <person name="Doricent M."/>
            <person name="Dorje P."/>
            <person name="Dorjee K."/>
            <person name="Dupes A."/>
            <person name="Elong R."/>
            <person name="Falk J."/>
            <person name="Farina A."/>
            <person name="Faro S."/>
            <person name="Ferguson D."/>
            <person name="Fisher S."/>
            <person name="Foley C.D."/>
            <person name="Franke A."/>
            <person name="Friedrich D."/>
            <person name="Gadbois L."/>
            <person name="Gearin G."/>
            <person name="Gearin C.R."/>
            <person name="Giannoukos G."/>
            <person name="Goode T."/>
            <person name="Graham J."/>
            <person name="Grandbois E."/>
            <person name="Grewal S."/>
            <person name="Gyaltsen K."/>
            <person name="Hafez N."/>
            <person name="Hagos B."/>
            <person name="Hall J."/>
            <person name="Henson C."/>
            <person name="Hollinger A."/>
            <person name="Honan T."/>
            <person name="Huard M.D."/>
            <person name="Hughes L."/>
            <person name="Hurhula B."/>
            <person name="Husby M.E."/>
            <person name="Kamat A."/>
            <person name="Kanga B."/>
            <person name="Kashin S."/>
            <person name="Khazanovich D."/>
            <person name="Kisner P."/>
            <person name="Lance K."/>
            <person name="Lara M."/>
            <person name="Lee W."/>
            <person name="Lennon N."/>
            <person name="Letendre F."/>
            <person name="LeVine R."/>
            <person name="Lipovsky A."/>
            <person name="Liu X."/>
            <person name="Liu J."/>
            <person name="Liu S."/>
            <person name="Lokyitsang T."/>
            <person name="Lokyitsang Y."/>
            <person name="Lubonja R."/>
            <person name="Lui A."/>
            <person name="MacDonald P."/>
            <person name="Magnisalis V."/>
            <person name="Maru K."/>
            <person name="Matthews C."/>
            <person name="McCusker W."/>
            <person name="McDonough S."/>
            <person name="Mehta T."/>
            <person name="Meldrim J."/>
            <person name="Meneus L."/>
            <person name="Mihai O."/>
            <person name="Mihalev A."/>
            <person name="Mihova T."/>
            <person name="Mittelman R."/>
            <person name="Mlenga V."/>
            <person name="Montmayeur A."/>
            <person name="Mulrain L."/>
            <person name="Navidi A."/>
            <person name="Naylor J."/>
            <person name="Negash T."/>
            <person name="Nguyen T."/>
            <person name="Nguyen N."/>
            <person name="Nicol R."/>
            <person name="Norbu C."/>
            <person name="Norbu N."/>
            <person name="Novod N."/>
            <person name="O'Neill B."/>
            <person name="Osman S."/>
            <person name="Markiewicz E."/>
            <person name="Oyono O.L."/>
            <person name="Patti C."/>
            <person name="Phunkhang P."/>
            <person name="Pierre F."/>
            <person name="Priest M."/>
            <person name="Raghuraman S."/>
            <person name="Rege F."/>
            <person name="Reyes R."/>
            <person name="Rise C."/>
            <person name="Rogov P."/>
            <person name="Ross K."/>
            <person name="Ryan E."/>
            <person name="Settipalli S."/>
            <person name="Shea T."/>
            <person name="Sherpa N."/>
            <person name="Shi L."/>
            <person name="Shih D."/>
            <person name="Sparrow T."/>
            <person name="Spaulding J."/>
            <person name="Stalker J."/>
            <person name="Stange-Thomann N."/>
            <person name="Stavropoulos S."/>
            <person name="Stone C."/>
            <person name="Strader C."/>
            <person name="Tesfaye S."/>
            <person name="Thomson T."/>
            <person name="Thoulutsang Y."/>
            <person name="Thoulutsang D."/>
            <person name="Topham K."/>
            <person name="Topping I."/>
            <person name="Tsamla T."/>
            <person name="Vassiliev H."/>
            <person name="Vo A."/>
            <person name="Wangchuk T."/>
            <person name="Wangdi T."/>
            <person name="Weiand M."/>
            <person name="Wilkinson J."/>
            <person name="Wilson A."/>
            <person name="Yadav S."/>
            <person name="Young G."/>
            <person name="Yu Q."/>
            <person name="Zembek L."/>
            <person name="Zhong D."/>
            <person name="Zimmer A."/>
            <person name="Zwirko Z."/>
            <person name="Jaffe D.B."/>
            <person name="Alvarez P."/>
            <person name="Brockman W."/>
            <person name="Butler J."/>
            <person name="Chin C."/>
            <person name="Gnerre S."/>
            <person name="Grabherr M."/>
            <person name="Kleber M."/>
            <person name="Mauceli E."/>
            <person name="MacCallum I."/>
        </authorList>
    </citation>
    <scope>NUCLEOTIDE SEQUENCE [LARGE SCALE GENOMIC DNA]</scope>
    <source>
        <strain evidence="4">Tucson 15287-2541.00</strain>
    </source>
</reference>
<feature type="compositionally biased region" description="Low complexity" evidence="1">
    <location>
        <begin position="219"/>
        <end position="228"/>
    </location>
</feature>
<dbReference type="Proteomes" id="UP000001070">
    <property type="component" value="Unassembled WGS sequence"/>
</dbReference>
<feature type="compositionally biased region" description="Low complexity" evidence="1">
    <location>
        <begin position="9"/>
        <end position="18"/>
    </location>
</feature>
<dbReference type="InParanoid" id="B4J4F2"/>
<dbReference type="eggNOG" id="ENOG502TBA3">
    <property type="taxonomic scope" value="Eukaryota"/>
</dbReference>
<feature type="region of interest" description="Disordered" evidence="1">
    <location>
        <begin position="777"/>
        <end position="801"/>
    </location>
</feature>
<organism evidence="4">
    <name type="scientific">Drosophila grimshawi</name>
    <name type="common">Hawaiian fruit fly</name>
    <name type="synonym">Idiomyia grimshawi</name>
    <dbReference type="NCBI Taxonomy" id="7222"/>
    <lineage>
        <taxon>Eukaryota</taxon>
        <taxon>Metazoa</taxon>
        <taxon>Ecdysozoa</taxon>
        <taxon>Arthropoda</taxon>
        <taxon>Hexapoda</taxon>
        <taxon>Insecta</taxon>
        <taxon>Pterygota</taxon>
        <taxon>Neoptera</taxon>
        <taxon>Endopterygota</taxon>
        <taxon>Diptera</taxon>
        <taxon>Brachycera</taxon>
        <taxon>Muscomorpha</taxon>
        <taxon>Ephydroidea</taxon>
        <taxon>Drosophilidae</taxon>
        <taxon>Drosophila</taxon>
        <taxon>Hawaiian Drosophila</taxon>
    </lineage>
</organism>
<dbReference type="AlphaFoldDB" id="B4J4F2"/>
<feature type="region of interest" description="Disordered" evidence="1">
    <location>
        <begin position="519"/>
        <end position="581"/>
    </location>
</feature>
<keyword evidence="4" id="KW-1185">Reference proteome</keyword>
<evidence type="ECO:0000313" key="3">
    <source>
        <dbReference type="EMBL" id="EDW01634.1"/>
    </source>
</evidence>
<feature type="compositionally biased region" description="Basic residues" evidence="1">
    <location>
        <begin position="229"/>
        <end position="250"/>
    </location>
</feature>
<keyword evidence="2" id="KW-1133">Transmembrane helix</keyword>
<feature type="compositionally biased region" description="Low complexity" evidence="1">
    <location>
        <begin position="188"/>
        <end position="212"/>
    </location>
</feature>
<dbReference type="KEGG" id="dgr:6560439"/>
<feature type="compositionally biased region" description="Low complexity" evidence="1">
    <location>
        <begin position="391"/>
        <end position="403"/>
    </location>
</feature>
<dbReference type="OrthoDB" id="8068216at2759"/>
<feature type="region of interest" description="Disordered" evidence="1">
    <location>
        <begin position="168"/>
        <end position="286"/>
    </location>
</feature>
<name>B4J4F2_DROGR</name>
<dbReference type="HOGENOM" id="CLU_321901_0_0_1"/>